<dbReference type="GO" id="GO:0006261">
    <property type="term" value="P:DNA-templated DNA replication"/>
    <property type="evidence" value="ECO:0007669"/>
    <property type="project" value="TreeGrafter"/>
</dbReference>
<dbReference type="PANTHER" id="PTHR18763:SF0">
    <property type="entry name" value="WD REPEAT-CONTAINING PROTEIN 18"/>
    <property type="match status" value="1"/>
</dbReference>
<name>A0A158Q8C4_9BILA</name>
<feature type="compositionally biased region" description="Basic and acidic residues" evidence="4">
    <location>
        <begin position="400"/>
        <end position="420"/>
    </location>
</feature>
<dbReference type="WBParaSite" id="EEL_0000714001-mRNA-1">
    <property type="protein sequence ID" value="EEL_0000714001-mRNA-1"/>
    <property type="gene ID" value="EEL_0000714001"/>
</dbReference>
<sequence>MEDEPECLLVASETSDPYATVLINPKTGVSRWSYKGNELQGAITGSVEMISNNRFIVVTKNKPLLHFLSMDSSERLHVKSVLPKSVRHLAVTPDGSILFAAVDNQIYVWIIATGELIAIINGHYRSISGLLLNSDGSLLVSGAEDGSLHVFIVADLISLEYPEPFRLWRPHSLSVSNIAITRHSNARILSCSKDHTAALHSVTANMCLLKISCDIALSSCAIDPGECRLFLGTVDGSLVQLDLYSLNKTEVSVVIEGETAGNLLEFKGHSVELAWLDVNHDGSMLASGDVCGVYVIWDISSRQCLKTSSLKGPICKLKFNTLWKAAKASEKHAMESCGSKKKQKFPFSNLKRQKERKLPELILLQNGICTEKDEFCIGDLDRIISDYTKAEVQDNASTDNESHSEYVPEDAKSMEGVETSDSRTTEFLRAKIAELEKANQQIYNFAASLIIDRS</sequence>
<dbReference type="Gene3D" id="2.130.10.10">
    <property type="entry name" value="YVTN repeat-like/Quinoprotein amine dehydrogenase"/>
    <property type="match status" value="3"/>
</dbReference>
<dbReference type="Pfam" id="PF00400">
    <property type="entry name" value="WD40"/>
    <property type="match status" value="2"/>
</dbReference>
<protein>
    <submittedName>
        <fullName evidence="6">WD_REPEATS_REGION domain-containing protein</fullName>
    </submittedName>
</protein>
<accession>A0A158Q8C4</accession>
<dbReference type="InterPro" id="IPR001680">
    <property type="entry name" value="WD40_rpt"/>
</dbReference>
<dbReference type="InterPro" id="IPR015943">
    <property type="entry name" value="WD40/YVTN_repeat-like_dom_sf"/>
</dbReference>
<keyword evidence="1 3" id="KW-0853">WD repeat</keyword>
<evidence type="ECO:0000256" key="2">
    <source>
        <dbReference type="ARBA" id="ARBA00022737"/>
    </source>
</evidence>
<evidence type="ECO:0000256" key="3">
    <source>
        <dbReference type="PROSITE-ProRule" id="PRU00221"/>
    </source>
</evidence>
<evidence type="ECO:0000313" key="5">
    <source>
        <dbReference type="Proteomes" id="UP000050640"/>
    </source>
</evidence>
<feature type="repeat" description="WD" evidence="3">
    <location>
        <begin position="120"/>
        <end position="151"/>
    </location>
</feature>
<dbReference type="SMART" id="SM00320">
    <property type="entry name" value="WD40"/>
    <property type="match status" value="4"/>
</dbReference>
<dbReference type="GO" id="GO:0120330">
    <property type="term" value="C:rixosome complex"/>
    <property type="evidence" value="ECO:0007669"/>
    <property type="project" value="TreeGrafter"/>
</dbReference>
<evidence type="ECO:0000313" key="6">
    <source>
        <dbReference type="WBParaSite" id="EEL_0000714001-mRNA-1"/>
    </source>
</evidence>
<dbReference type="InterPro" id="IPR045227">
    <property type="entry name" value="WDR18/Ipi3/RID3"/>
</dbReference>
<proteinExistence type="predicted"/>
<keyword evidence="2" id="KW-0677">Repeat</keyword>
<reference evidence="6" key="1">
    <citation type="submission" date="2016-04" db="UniProtKB">
        <authorList>
            <consortium name="WormBaseParasite"/>
        </authorList>
    </citation>
    <scope>IDENTIFICATION</scope>
</reference>
<dbReference type="SUPFAM" id="SSF50978">
    <property type="entry name" value="WD40 repeat-like"/>
    <property type="match status" value="1"/>
</dbReference>
<dbReference type="GO" id="GO:0005656">
    <property type="term" value="C:nuclear pre-replicative complex"/>
    <property type="evidence" value="ECO:0007669"/>
    <property type="project" value="TreeGrafter"/>
</dbReference>
<evidence type="ECO:0000256" key="1">
    <source>
        <dbReference type="ARBA" id="ARBA00022574"/>
    </source>
</evidence>
<keyword evidence="5" id="KW-1185">Reference proteome</keyword>
<dbReference type="Proteomes" id="UP000050640">
    <property type="component" value="Unplaced"/>
</dbReference>
<evidence type="ECO:0000256" key="4">
    <source>
        <dbReference type="SAM" id="MobiDB-lite"/>
    </source>
</evidence>
<dbReference type="GO" id="GO:0006364">
    <property type="term" value="P:rRNA processing"/>
    <property type="evidence" value="ECO:0007669"/>
    <property type="project" value="TreeGrafter"/>
</dbReference>
<organism evidence="5 6">
    <name type="scientific">Elaeophora elaphi</name>
    <dbReference type="NCBI Taxonomy" id="1147741"/>
    <lineage>
        <taxon>Eukaryota</taxon>
        <taxon>Metazoa</taxon>
        <taxon>Ecdysozoa</taxon>
        <taxon>Nematoda</taxon>
        <taxon>Chromadorea</taxon>
        <taxon>Rhabditida</taxon>
        <taxon>Spirurina</taxon>
        <taxon>Spiruromorpha</taxon>
        <taxon>Filarioidea</taxon>
        <taxon>Onchocercidae</taxon>
        <taxon>Elaeophora</taxon>
    </lineage>
</organism>
<feature type="repeat" description="WD" evidence="3">
    <location>
        <begin position="266"/>
        <end position="307"/>
    </location>
</feature>
<dbReference type="InterPro" id="IPR036322">
    <property type="entry name" value="WD40_repeat_dom_sf"/>
</dbReference>
<dbReference type="AlphaFoldDB" id="A0A158Q8C4"/>
<dbReference type="PANTHER" id="PTHR18763">
    <property type="entry name" value="WD-REPEAT PROTEIN 18"/>
    <property type="match status" value="1"/>
</dbReference>
<dbReference type="PROSITE" id="PS50082">
    <property type="entry name" value="WD_REPEATS_2"/>
    <property type="match status" value="2"/>
</dbReference>
<dbReference type="STRING" id="1147741.A0A158Q8C4"/>
<feature type="region of interest" description="Disordered" evidence="4">
    <location>
        <begin position="394"/>
        <end position="420"/>
    </location>
</feature>